<name>A0A2M9A4Z1_9BACT</name>
<evidence type="ECO:0000313" key="2">
    <source>
        <dbReference type="Proteomes" id="UP000231134"/>
    </source>
</evidence>
<reference evidence="1 2" key="1">
    <citation type="submission" date="2017-11" db="EMBL/GenBank/DDBJ databases">
        <title>Animal gut microbial communities from fecal samples from Wisconsin, USA.</title>
        <authorList>
            <person name="Neumann A."/>
        </authorList>
    </citation>
    <scope>NUCLEOTIDE SEQUENCE [LARGE SCALE GENOMIC DNA]</scope>
    <source>
        <strain evidence="1 2">UWS3</strain>
    </source>
</reference>
<organism evidence="1 2">
    <name type="scientific">Hallerella succinigenes</name>
    <dbReference type="NCBI Taxonomy" id="1896222"/>
    <lineage>
        <taxon>Bacteria</taxon>
        <taxon>Pseudomonadati</taxon>
        <taxon>Fibrobacterota</taxon>
        <taxon>Fibrobacteria</taxon>
        <taxon>Fibrobacterales</taxon>
        <taxon>Fibrobacteraceae</taxon>
        <taxon>Hallerella</taxon>
    </lineage>
</organism>
<evidence type="ECO:0000313" key="1">
    <source>
        <dbReference type="EMBL" id="PJJ40792.1"/>
    </source>
</evidence>
<dbReference type="Proteomes" id="UP000231134">
    <property type="component" value="Unassembled WGS sequence"/>
</dbReference>
<dbReference type="EMBL" id="PGEX01000001">
    <property type="protein sequence ID" value="PJJ40792.1"/>
    <property type="molecule type" value="Genomic_DNA"/>
</dbReference>
<comment type="caution">
    <text evidence="1">The sequence shown here is derived from an EMBL/GenBank/DDBJ whole genome shotgun (WGS) entry which is preliminary data.</text>
</comment>
<dbReference type="RefSeq" id="WP_198514847.1">
    <property type="nucleotide sequence ID" value="NZ_PGEX01000001.1"/>
</dbReference>
<proteinExistence type="predicted"/>
<dbReference type="AlphaFoldDB" id="A0A2M9A4Z1"/>
<accession>A0A2M9A4Z1</accession>
<keyword evidence="2" id="KW-1185">Reference proteome</keyword>
<protein>
    <submittedName>
        <fullName evidence="1">Uncharacterized protein</fullName>
    </submittedName>
</protein>
<sequence length="115" mass="13304">MSMLLSGLVEKVKELSYREKLKLAQKLIQMACIEEERLNSASQAEEMETIKKRLLKSKPAKYDALTNFIKAMYNFNGGIEDAKVTKIIENLQKSKFIRLDKNKVEYLTIEKTLSK</sequence>
<gene>
    <name evidence="1" type="ORF">BGX16_0736</name>
</gene>